<organism evidence="7 8">
    <name type="scientific">Saxophila tyrrhenica</name>
    <dbReference type="NCBI Taxonomy" id="1690608"/>
    <lineage>
        <taxon>Eukaryota</taxon>
        <taxon>Fungi</taxon>
        <taxon>Dikarya</taxon>
        <taxon>Ascomycota</taxon>
        <taxon>Pezizomycotina</taxon>
        <taxon>Dothideomycetes</taxon>
        <taxon>Dothideomycetidae</taxon>
        <taxon>Mycosphaerellales</taxon>
        <taxon>Extremaceae</taxon>
        <taxon>Saxophila</taxon>
    </lineage>
</organism>
<feature type="domain" description="D-isomer specific 2-hydroxyacid dehydrogenase catalytic" evidence="5">
    <location>
        <begin position="31"/>
        <end position="340"/>
    </location>
</feature>
<dbReference type="InterPro" id="IPR029753">
    <property type="entry name" value="D-isomer_DH_CS"/>
</dbReference>
<dbReference type="GO" id="GO:0005829">
    <property type="term" value="C:cytosol"/>
    <property type="evidence" value="ECO:0007669"/>
    <property type="project" value="TreeGrafter"/>
</dbReference>
<comment type="caution">
    <text evidence="7">The sequence shown here is derived from an EMBL/GenBank/DDBJ whole genome shotgun (WGS) entry which is preliminary data.</text>
</comment>
<dbReference type="AlphaFoldDB" id="A0AAV9NU29"/>
<keyword evidence="3" id="KW-0520">NAD</keyword>
<keyword evidence="2 4" id="KW-0560">Oxidoreductase</keyword>
<dbReference type="PANTHER" id="PTHR10996">
    <property type="entry name" value="2-HYDROXYACID DEHYDROGENASE-RELATED"/>
    <property type="match status" value="1"/>
</dbReference>
<evidence type="ECO:0000259" key="5">
    <source>
        <dbReference type="Pfam" id="PF00389"/>
    </source>
</evidence>
<dbReference type="PANTHER" id="PTHR10996:SF257">
    <property type="entry name" value="GLYOXYLATE REDUCTASE 1"/>
    <property type="match status" value="1"/>
</dbReference>
<dbReference type="PROSITE" id="PS00670">
    <property type="entry name" value="D_2_HYDROXYACID_DH_2"/>
    <property type="match status" value="1"/>
</dbReference>
<name>A0AAV9NU29_9PEZI</name>
<dbReference type="GeneID" id="89932262"/>
<dbReference type="InterPro" id="IPR006140">
    <property type="entry name" value="D-isomer_DH_NAD-bd"/>
</dbReference>
<comment type="similarity">
    <text evidence="1 4">Belongs to the D-isomer specific 2-hydroxyacid dehydrogenase family.</text>
</comment>
<evidence type="ECO:0000256" key="4">
    <source>
        <dbReference type="RuleBase" id="RU003719"/>
    </source>
</evidence>
<dbReference type="InterPro" id="IPR036291">
    <property type="entry name" value="NAD(P)-bd_dom_sf"/>
</dbReference>
<sequence>MSPPQNVRRSNGKPKVVSISYPSWAGKEYLEAFEKEFELHWIEPSDRAGTVAALKAKVESDGPFEAIAILMGTGPYEPFDEEMLKPLLPQCKILVSASAGYDDYDVEWMTKNNILFCNSRKAVDESTADLAVFLTLGILRDYSRLHISMREGRWRGGLAPVRDPAGLTLGIIGMGAIGKHVARKAKVFNMKIVYFQRNQLPDDMERSLDATYCGTLSELFRVSDVVSVNCPLNQNTRGMIGREQLSMMKDGSFLVNTARGAIIDEPALIEALESGKIARAGMDVFVGEPRPNKYFLESDRVMIQPHMGGITDMAWQKAYREALENMRSFFATGKAISPINAERLESASTT</sequence>
<dbReference type="InterPro" id="IPR050223">
    <property type="entry name" value="D-isomer_2-hydroxyacid_DH"/>
</dbReference>
<accession>A0AAV9NU29</accession>
<dbReference type="FunFam" id="3.40.50.720:FF:000203">
    <property type="entry name" value="D-3-phosphoglycerate dehydrogenase (SerA)"/>
    <property type="match status" value="1"/>
</dbReference>
<dbReference type="RefSeq" id="XP_064653702.1">
    <property type="nucleotide sequence ID" value="XM_064808154.1"/>
</dbReference>
<feature type="domain" description="D-isomer specific 2-hydroxyacid dehydrogenase NAD-binding" evidence="6">
    <location>
        <begin position="134"/>
        <end position="308"/>
    </location>
</feature>
<dbReference type="GO" id="GO:0030267">
    <property type="term" value="F:glyoxylate reductase (NADPH) activity"/>
    <property type="evidence" value="ECO:0007669"/>
    <property type="project" value="TreeGrafter"/>
</dbReference>
<dbReference type="Pfam" id="PF02826">
    <property type="entry name" value="2-Hacid_dh_C"/>
    <property type="match status" value="1"/>
</dbReference>
<evidence type="ECO:0000313" key="8">
    <source>
        <dbReference type="Proteomes" id="UP001337655"/>
    </source>
</evidence>
<dbReference type="CDD" id="cd12168">
    <property type="entry name" value="Mand_dh_like"/>
    <property type="match status" value="1"/>
</dbReference>
<reference evidence="7 8" key="1">
    <citation type="submission" date="2023-08" db="EMBL/GenBank/DDBJ databases">
        <title>Black Yeasts Isolated from many extreme environments.</title>
        <authorList>
            <person name="Coleine C."/>
            <person name="Stajich J.E."/>
            <person name="Selbmann L."/>
        </authorList>
    </citation>
    <scope>NUCLEOTIDE SEQUENCE [LARGE SCALE GENOMIC DNA]</scope>
    <source>
        <strain evidence="7 8">CCFEE 5935</strain>
    </source>
</reference>
<dbReference type="SUPFAM" id="SSF51735">
    <property type="entry name" value="NAD(P)-binding Rossmann-fold domains"/>
    <property type="match status" value="1"/>
</dbReference>
<evidence type="ECO:0000313" key="7">
    <source>
        <dbReference type="EMBL" id="KAK5163154.1"/>
    </source>
</evidence>
<protein>
    <submittedName>
        <fullName evidence="7">Uncharacterized protein</fullName>
    </submittedName>
</protein>
<evidence type="ECO:0000259" key="6">
    <source>
        <dbReference type="Pfam" id="PF02826"/>
    </source>
</evidence>
<gene>
    <name evidence="7" type="ORF">LTR77_010938</name>
</gene>
<dbReference type="SUPFAM" id="SSF52283">
    <property type="entry name" value="Formate/glycerate dehydrogenase catalytic domain-like"/>
    <property type="match status" value="1"/>
</dbReference>
<dbReference type="GO" id="GO:0051287">
    <property type="term" value="F:NAD binding"/>
    <property type="evidence" value="ECO:0007669"/>
    <property type="project" value="InterPro"/>
</dbReference>
<evidence type="ECO:0000256" key="3">
    <source>
        <dbReference type="ARBA" id="ARBA00023027"/>
    </source>
</evidence>
<proteinExistence type="inferred from homology"/>
<evidence type="ECO:0000256" key="1">
    <source>
        <dbReference type="ARBA" id="ARBA00005854"/>
    </source>
</evidence>
<evidence type="ECO:0000256" key="2">
    <source>
        <dbReference type="ARBA" id="ARBA00023002"/>
    </source>
</evidence>
<dbReference type="Pfam" id="PF00389">
    <property type="entry name" value="2-Hacid_dh"/>
    <property type="match status" value="1"/>
</dbReference>
<keyword evidence="8" id="KW-1185">Reference proteome</keyword>
<dbReference type="GO" id="GO:0016618">
    <property type="term" value="F:hydroxypyruvate reductase [NAD(P)H] activity"/>
    <property type="evidence" value="ECO:0007669"/>
    <property type="project" value="TreeGrafter"/>
</dbReference>
<dbReference type="Proteomes" id="UP001337655">
    <property type="component" value="Unassembled WGS sequence"/>
</dbReference>
<dbReference type="PROSITE" id="PS00671">
    <property type="entry name" value="D_2_HYDROXYACID_DH_3"/>
    <property type="match status" value="1"/>
</dbReference>
<dbReference type="InterPro" id="IPR006139">
    <property type="entry name" value="D-isomer_2_OHA_DH_cat_dom"/>
</dbReference>
<dbReference type="EMBL" id="JAVRRT010000028">
    <property type="protein sequence ID" value="KAK5163154.1"/>
    <property type="molecule type" value="Genomic_DNA"/>
</dbReference>
<dbReference type="Gene3D" id="3.40.50.720">
    <property type="entry name" value="NAD(P)-binding Rossmann-like Domain"/>
    <property type="match status" value="2"/>
</dbReference>